<proteinExistence type="predicted"/>
<name>H2ELY0_9CAUD</name>
<reference evidence="2 3" key="1">
    <citation type="journal article" date="2012" name="FEMS Microbiol. Lett.">
        <title>Isolation of new Pseudomonas tolaasii bacteriophages and genomic investigation of the lytic phage BF7.</title>
        <authorList>
            <person name="Sajben-Nagy E."/>
            <person name="Maroti G."/>
            <person name="Kredics L."/>
            <person name="Horvath B."/>
            <person name="Parducz A."/>
            <person name="Vagvolgyi C."/>
            <person name="Manczinger L."/>
        </authorList>
    </citation>
    <scope>NUCLEOTIDE SEQUENCE [LARGE SCALE GENOMIC DNA]</scope>
</reference>
<gene>
    <name evidence="2" type="ORF">BF7_00220</name>
</gene>
<evidence type="ECO:0000256" key="1">
    <source>
        <dbReference type="SAM" id="Phobius"/>
    </source>
</evidence>
<keyword evidence="1" id="KW-0812">Transmembrane</keyword>
<dbReference type="EMBL" id="JN991020">
    <property type="protein sequence ID" value="AEX65882.1"/>
    <property type="molecule type" value="Genomic_DNA"/>
</dbReference>
<dbReference type="Proteomes" id="UP000007746">
    <property type="component" value="Segment"/>
</dbReference>
<protein>
    <submittedName>
        <fullName evidence="2">Uncharacterized protein</fullName>
    </submittedName>
</protein>
<keyword evidence="3" id="KW-1185">Reference proteome</keyword>
<sequence>MLSTDAADVVIRNTPTAVVGGATFYDSFVSFPITPVVQWMAGIWILIQAGFYLYDRYKRK</sequence>
<evidence type="ECO:0000313" key="2">
    <source>
        <dbReference type="EMBL" id="AEX65882.1"/>
    </source>
</evidence>
<dbReference type="OrthoDB" id="29017at10239"/>
<dbReference type="GeneID" id="11605102"/>
<dbReference type="RefSeq" id="YP_005098200.1">
    <property type="nucleotide sequence ID" value="NC_016764.1"/>
</dbReference>
<dbReference type="KEGG" id="vg:11605102"/>
<evidence type="ECO:0000313" key="3">
    <source>
        <dbReference type="Proteomes" id="UP000007746"/>
    </source>
</evidence>
<organism evidence="2 3">
    <name type="scientific">Pseudomonas phage Bf7</name>
    <dbReference type="NCBI Taxonomy" id="1100790"/>
    <lineage>
        <taxon>Viruses</taxon>
        <taxon>Duplodnaviria</taxon>
        <taxon>Heunggongvirae</taxon>
        <taxon>Uroviricota</taxon>
        <taxon>Caudoviricetes</taxon>
        <taxon>Autographivirales</taxon>
        <taxon>Autonotataviridae</taxon>
        <taxon>Bifseptvirus</taxon>
        <taxon>Bifseptvirus Bf7</taxon>
    </lineage>
</organism>
<keyword evidence="1" id="KW-0472">Membrane</keyword>
<accession>H2ELY0</accession>
<feature type="transmembrane region" description="Helical" evidence="1">
    <location>
        <begin position="36"/>
        <end position="54"/>
    </location>
</feature>
<keyword evidence="1" id="KW-1133">Transmembrane helix</keyword>